<keyword evidence="4" id="KW-0560">Oxidoreductase</keyword>
<keyword evidence="1" id="KW-0004">4Fe-4S</keyword>
<dbReference type="SUPFAM" id="SSF55124">
    <property type="entry name" value="Nitrite/Sulfite reductase N-terminal domain-like"/>
    <property type="match status" value="1"/>
</dbReference>
<dbReference type="PANTHER" id="PTHR32439:SF9">
    <property type="entry name" value="BLR3264 PROTEIN"/>
    <property type="match status" value="1"/>
</dbReference>
<keyword evidence="3" id="KW-0479">Metal-binding</keyword>
<evidence type="ECO:0000256" key="7">
    <source>
        <dbReference type="SAM" id="MobiDB-lite"/>
    </source>
</evidence>
<evidence type="ECO:0000256" key="4">
    <source>
        <dbReference type="ARBA" id="ARBA00023002"/>
    </source>
</evidence>
<evidence type="ECO:0000313" key="8">
    <source>
        <dbReference type="EMBL" id="SHO62896.1"/>
    </source>
</evidence>
<evidence type="ECO:0000256" key="2">
    <source>
        <dbReference type="ARBA" id="ARBA00022617"/>
    </source>
</evidence>
<evidence type="ECO:0000256" key="1">
    <source>
        <dbReference type="ARBA" id="ARBA00022485"/>
    </source>
</evidence>
<dbReference type="PANTHER" id="PTHR32439">
    <property type="entry name" value="FERREDOXIN--NITRITE REDUCTASE, CHLOROPLASTIC"/>
    <property type="match status" value="1"/>
</dbReference>
<dbReference type="GO" id="GO:0046872">
    <property type="term" value="F:metal ion binding"/>
    <property type="evidence" value="ECO:0007669"/>
    <property type="project" value="UniProtKB-KW"/>
</dbReference>
<keyword evidence="2" id="KW-0349">Heme</keyword>
<dbReference type="InterPro" id="IPR036136">
    <property type="entry name" value="Nit/Sulf_reduc_fer-like_dom_sf"/>
</dbReference>
<dbReference type="EMBL" id="FRXO01000002">
    <property type="protein sequence ID" value="SHO62896.1"/>
    <property type="molecule type" value="Genomic_DNA"/>
</dbReference>
<feature type="compositionally biased region" description="Polar residues" evidence="7">
    <location>
        <begin position="1"/>
        <end position="14"/>
    </location>
</feature>
<dbReference type="AlphaFoldDB" id="A0A1M7ZDY9"/>
<keyword evidence="5" id="KW-0408">Iron</keyword>
<protein>
    <submittedName>
        <fullName evidence="8">Precorrin-3B synthase</fullName>
    </submittedName>
</protein>
<gene>
    <name evidence="8" type="ORF">SAMN02745172_01200</name>
</gene>
<dbReference type="STRING" id="1123029.SAMN02745172_01200"/>
<organism evidence="8 9">
    <name type="scientific">Pseudoxanthobacter soli DSM 19599</name>
    <dbReference type="NCBI Taxonomy" id="1123029"/>
    <lineage>
        <taxon>Bacteria</taxon>
        <taxon>Pseudomonadati</taxon>
        <taxon>Pseudomonadota</taxon>
        <taxon>Alphaproteobacteria</taxon>
        <taxon>Hyphomicrobiales</taxon>
        <taxon>Segnochrobactraceae</taxon>
        <taxon>Pseudoxanthobacter</taxon>
    </lineage>
</organism>
<dbReference type="SUPFAM" id="SSF56014">
    <property type="entry name" value="Nitrite and sulphite reductase 4Fe-4S domain-like"/>
    <property type="match status" value="2"/>
</dbReference>
<dbReference type="GO" id="GO:0016491">
    <property type="term" value="F:oxidoreductase activity"/>
    <property type="evidence" value="ECO:0007669"/>
    <property type="project" value="UniProtKB-KW"/>
</dbReference>
<keyword evidence="6" id="KW-0411">Iron-sulfur</keyword>
<reference evidence="8 9" key="1">
    <citation type="submission" date="2016-12" db="EMBL/GenBank/DDBJ databases">
        <authorList>
            <person name="Song W.-J."/>
            <person name="Kurnit D.M."/>
        </authorList>
    </citation>
    <scope>NUCLEOTIDE SEQUENCE [LARGE SCALE GENOMIC DNA]</scope>
    <source>
        <strain evidence="8 9">DSM 19599</strain>
    </source>
</reference>
<dbReference type="OrthoDB" id="7459360at2"/>
<dbReference type="RefSeq" id="WP_073626560.1">
    <property type="nucleotide sequence ID" value="NZ_FRXO01000002.1"/>
</dbReference>
<proteinExistence type="predicted"/>
<dbReference type="Gene3D" id="3.30.413.10">
    <property type="entry name" value="Sulfite Reductase Hemoprotein, domain 1"/>
    <property type="match status" value="2"/>
</dbReference>
<dbReference type="Proteomes" id="UP000186406">
    <property type="component" value="Unassembled WGS sequence"/>
</dbReference>
<dbReference type="InterPro" id="IPR045854">
    <property type="entry name" value="NO2/SO3_Rdtase_4Fe4S_sf"/>
</dbReference>
<evidence type="ECO:0000256" key="5">
    <source>
        <dbReference type="ARBA" id="ARBA00023004"/>
    </source>
</evidence>
<evidence type="ECO:0000256" key="6">
    <source>
        <dbReference type="ARBA" id="ARBA00023014"/>
    </source>
</evidence>
<dbReference type="GO" id="GO:0051539">
    <property type="term" value="F:4 iron, 4 sulfur cluster binding"/>
    <property type="evidence" value="ECO:0007669"/>
    <property type="project" value="UniProtKB-KW"/>
</dbReference>
<dbReference type="InterPro" id="IPR012798">
    <property type="entry name" value="Cbl_synth_CobG-like"/>
</dbReference>
<dbReference type="NCBIfam" id="TIGR02435">
    <property type="entry name" value="CobG"/>
    <property type="match status" value="1"/>
</dbReference>
<sequence>MTRSPSFLASQSSALEAGTPGPDTTAPSSGARRGACPALDRPMMTGDGLIARLMPRFGAIGLEALGAVLDAAGRHGNGIVEITRRASLQVRGLDAAGAASFADAVRALPIEIAEAPAILTDPLAGLDPTAAVDPRPLARGIADAVAGSGLADRLAPKATLVIDGGARLGFPTVAADLRLSAVPGQADVWVLGLGGPARDQTVFGAVSGTAAVAAAVAVLERLAARGRAARARSWLAEAGAVADAARLLAPFLLPVAAGAVQPGIIGGSPAAALASAVPAGLHPVRGGLVAVGIVPAFGACTAGALAAFVRRAIGLGATEARLAADHGLVIASLGADAARALASHGEALGLIVRPDDPRLFVAACAGAPGCASAHFAARALAPAVAQAAHGRLGPDFSVHLSGCAKACAGGEAAALTFVGHEDGVAVIGPAGSLSGPIAESEIVDAVLRHAW</sequence>
<name>A0A1M7ZDY9_9HYPH</name>
<keyword evidence="9" id="KW-1185">Reference proteome</keyword>
<dbReference type="Gene3D" id="3.90.480.10">
    <property type="entry name" value="Sulfite Reductase Hemoprotein,Domain 2"/>
    <property type="match status" value="1"/>
</dbReference>
<feature type="region of interest" description="Disordered" evidence="7">
    <location>
        <begin position="1"/>
        <end position="39"/>
    </location>
</feature>
<evidence type="ECO:0000313" key="9">
    <source>
        <dbReference type="Proteomes" id="UP000186406"/>
    </source>
</evidence>
<dbReference type="InterPro" id="IPR051329">
    <property type="entry name" value="NIR_SIR_4Fe-4S"/>
</dbReference>
<evidence type="ECO:0000256" key="3">
    <source>
        <dbReference type="ARBA" id="ARBA00022723"/>
    </source>
</evidence>
<accession>A0A1M7ZDY9</accession>